<evidence type="ECO:0000256" key="1">
    <source>
        <dbReference type="ARBA" id="ARBA00022527"/>
    </source>
</evidence>
<dbReference type="Pfam" id="PF13581">
    <property type="entry name" value="HATPase_c_2"/>
    <property type="match status" value="1"/>
</dbReference>
<evidence type="ECO:0000313" key="4">
    <source>
        <dbReference type="Proteomes" id="UP000011910"/>
    </source>
</evidence>
<keyword evidence="3" id="KW-0808">Transferase</keyword>
<dbReference type="InterPro" id="IPR050267">
    <property type="entry name" value="Anti-sigma-factor_SerPK"/>
</dbReference>
<dbReference type="OrthoDB" id="9792240at2"/>
<protein>
    <submittedName>
        <fullName evidence="3">Serine-protein kinase RsbW</fullName>
    </submittedName>
</protein>
<dbReference type="GO" id="GO:0004674">
    <property type="term" value="F:protein serine/threonine kinase activity"/>
    <property type="evidence" value="ECO:0007669"/>
    <property type="project" value="UniProtKB-KW"/>
</dbReference>
<keyword evidence="4" id="KW-1185">Reference proteome</keyword>
<dbReference type="STRING" id="1279009.ADICEAN_02210"/>
<evidence type="ECO:0000313" key="3">
    <source>
        <dbReference type="EMBL" id="EMR02671.1"/>
    </source>
</evidence>
<keyword evidence="3" id="KW-0418">Kinase</keyword>
<dbReference type="RefSeq" id="WP_009195603.1">
    <property type="nucleotide sequence ID" value="NZ_AODQ01000050.1"/>
</dbReference>
<proteinExistence type="predicted"/>
<dbReference type="Proteomes" id="UP000011910">
    <property type="component" value="Unassembled WGS sequence"/>
</dbReference>
<dbReference type="InterPro" id="IPR003594">
    <property type="entry name" value="HATPase_dom"/>
</dbReference>
<dbReference type="PANTHER" id="PTHR35526:SF3">
    <property type="entry name" value="ANTI-SIGMA-F FACTOR RSBW"/>
    <property type="match status" value="1"/>
</dbReference>
<comment type="caution">
    <text evidence="3">The sequence shown here is derived from an EMBL/GenBank/DDBJ whole genome shotgun (WGS) entry which is preliminary data.</text>
</comment>
<keyword evidence="1" id="KW-0723">Serine/threonine-protein kinase</keyword>
<dbReference type="InterPro" id="IPR036890">
    <property type="entry name" value="HATPase_C_sf"/>
</dbReference>
<dbReference type="EMBL" id="AODQ01000050">
    <property type="protein sequence ID" value="EMR02671.1"/>
    <property type="molecule type" value="Genomic_DNA"/>
</dbReference>
<dbReference type="AlphaFoldDB" id="M7N608"/>
<organism evidence="3 4">
    <name type="scientific">Cesiribacter andamanensis AMV16</name>
    <dbReference type="NCBI Taxonomy" id="1279009"/>
    <lineage>
        <taxon>Bacteria</taxon>
        <taxon>Pseudomonadati</taxon>
        <taxon>Bacteroidota</taxon>
        <taxon>Cytophagia</taxon>
        <taxon>Cytophagales</taxon>
        <taxon>Cesiribacteraceae</taxon>
        <taxon>Cesiribacter</taxon>
    </lineage>
</organism>
<sequence length="143" mass="16380">MKYSIKVPCCKSKLKTIRSFVDDTLGQYIISDIDLNMLVLAVDEVCANLIVHADKENHLSEECIVLNILVRKNTIVFEVIDFKDHGFDFSNYQEPKLDDLIKSRRKGGLGLMLVRRIMDDVEFKTTNSLNVCRMVKKMPVVNA</sequence>
<dbReference type="PANTHER" id="PTHR35526">
    <property type="entry name" value="ANTI-SIGMA-F FACTOR RSBW-RELATED"/>
    <property type="match status" value="1"/>
</dbReference>
<name>M7N608_9BACT</name>
<accession>M7N608</accession>
<gene>
    <name evidence="3" type="ORF">ADICEAN_02210</name>
</gene>
<dbReference type="eggNOG" id="COG2172">
    <property type="taxonomic scope" value="Bacteria"/>
</dbReference>
<evidence type="ECO:0000259" key="2">
    <source>
        <dbReference type="Pfam" id="PF13581"/>
    </source>
</evidence>
<dbReference type="Gene3D" id="3.30.565.10">
    <property type="entry name" value="Histidine kinase-like ATPase, C-terminal domain"/>
    <property type="match status" value="1"/>
</dbReference>
<feature type="domain" description="Histidine kinase/HSP90-like ATPase" evidence="2">
    <location>
        <begin position="13"/>
        <end position="136"/>
    </location>
</feature>
<dbReference type="CDD" id="cd16936">
    <property type="entry name" value="HATPase_RsbW-like"/>
    <property type="match status" value="1"/>
</dbReference>
<reference evidence="3 4" key="1">
    <citation type="journal article" date="2013" name="Genome Announc.">
        <title>Draft Genome Sequence of Cesiribacter andamanensis Strain AMV16T, Isolated from a Soil Sample from a Mud Volcano in the Andaman Islands, India.</title>
        <authorList>
            <person name="Shivaji S."/>
            <person name="Ara S."/>
            <person name="Begum Z."/>
            <person name="Srinivas T.N."/>
            <person name="Singh A."/>
            <person name="Kumar Pinnaka A."/>
        </authorList>
    </citation>
    <scope>NUCLEOTIDE SEQUENCE [LARGE SCALE GENOMIC DNA]</scope>
    <source>
        <strain evidence="3 4">AMV16</strain>
    </source>
</reference>
<dbReference type="SUPFAM" id="SSF55874">
    <property type="entry name" value="ATPase domain of HSP90 chaperone/DNA topoisomerase II/histidine kinase"/>
    <property type="match status" value="1"/>
</dbReference>